<feature type="binding site" evidence="6">
    <location>
        <position position="104"/>
    </location>
    <ligand>
        <name>5-phospho-alpha-D-ribose 1-diphosphate</name>
        <dbReference type="ChEBI" id="CHEBI:58017"/>
        <note>ligand shared between dimeric partners</note>
    </ligand>
</feature>
<comment type="catalytic activity">
    <reaction evidence="6">
        <text>orotidine 5'-phosphate + diphosphate = orotate + 5-phospho-alpha-D-ribose 1-diphosphate</text>
        <dbReference type="Rhea" id="RHEA:10380"/>
        <dbReference type="ChEBI" id="CHEBI:30839"/>
        <dbReference type="ChEBI" id="CHEBI:33019"/>
        <dbReference type="ChEBI" id="CHEBI:57538"/>
        <dbReference type="ChEBI" id="CHEBI:58017"/>
        <dbReference type="EC" id="2.4.2.10"/>
    </reaction>
</comment>
<keyword evidence="6" id="KW-0460">Magnesium</keyword>
<dbReference type="EMBL" id="LIYD01000005">
    <property type="protein sequence ID" value="KOS04723.1"/>
    <property type="molecule type" value="Genomic_DNA"/>
</dbReference>
<keyword evidence="10" id="KW-1185">Reference proteome</keyword>
<dbReference type="PANTHER" id="PTHR19278">
    <property type="entry name" value="OROTATE PHOSPHORIBOSYLTRANSFERASE"/>
    <property type="match status" value="1"/>
</dbReference>
<feature type="transmembrane region" description="Helical" evidence="7">
    <location>
        <begin position="73"/>
        <end position="99"/>
    </location>
</feature>
<dbReference type="GO" id="GO:0019856">
    <property type="term" value="P:pyrimidine nucleobase biosynthetic process"/>
    <property type="evidence" value="ECO:0007669"/>
    <property type="project" value="TreeGrafter"/>
</dbReference>
<dbReference type="HAMAP" id="MF_01208">
    <property type="entry name" value="PyrE"/>
    <property type="match status" value="1"/>
</dbReference>
<comment type="caution">
    <text evidence="6">Lacks conserved residue(s) required for the propagation of feature annotation.</text>
</comment>
<keyword evidence="3 6" id="KW-0328">Glycosyltransferase</keyword>
<comment type="cofactor">
    <cofactor evidence="6">
        <name>Mg(2+)</name>
        <dbReference type="ChEBI" id="CHEBI:18420"/>
    </cofactor>
</comment>
<keyword evidence="5 6" id="KW-0665">Pyrimidine biosynthesis</keyword>
<keyword evidence="7" id="KW-0812">Transmembrane</keyword>
<gene>
    <name evidence="6" type="primary">pyrE</name>
    <name evidence="9" type="ORF">AM493_00680</name>
</gene>
<name>A0A0M8M734_9FLAO</name>
<protein>
    <recommendedName>
        <fullName evidence="2 6">Orotate phosphoribosyltransferase</fullName>
        <shortName evidence="6">OPRT</shortName>
        <shortName evidence="6">OPRTase</shortName>
        <ecNumber evidence="2 6">2.4.2.10</ecNumber>
    </recommendedName>
</protein>
<dbReference type="SUPFAM" id="SSF53271">
    <property type="entry name" value="PRTase-like"/>
    <property type="match status" value="1"/>
</dbReference>
<feature type="binding site" evidence="6">
    <location>
        <position position="130"/>
    </location>
    <ligand>
        <name>orotate</name>
        <dbReference type="ChEBI" id="CHEBI:30839"/>
    </ligand>
</feature>
<comment type="pathway">
    <text evidence="1 6">Pyrimidine metabolism; UMP biosynthesis via de novo pathway; UMP from orotate: step 1/2.</text>
</comment>
<dbReference type="PANTHER" id="PTHR19278:SF9">
    <property type="entry name" value="URIDINE 5'-MONOPHOSPHATE SYNTHASE"/>
    <property type="match status" value="1"/>
</dbReference>
<keyword evidence="7" id="KW-1133">Transmembrane helix</keyword>
<dbReference type="InterPro" id="IPR023031">
    <property type="entry name" value="OPRT"/>
</dbReference>
<dbReference type="EC" id="2.4.2.10" evidence="2 6"/>
<evidence type="ECO:0000256" key="4">
    <source>
        <dbReference type="ARBA" id="ARBA00022679"/>
    </source>
</evidence>
<keyword evidence="4 6" id="KW-0808">Transferase</keyword>
<dbReference type="GO" id="GO:0004588">
    <property type="term" value="F:orotate phosphoribosyltransferase activity"/>
    <property type="evidence" value="ECO:0007669"/>
    <property type="project" value="UniProtKB-UniRule"/>
</dbReference>
<feature type="binding site" evidence="6">
    <location>
        <position position="100"/>
    </location>
    <ligand>
        <name>5-phospho-alpha-D-ribose 1-diphosphate</name>
        <dbReference type="ChEBI" id="CHEBI:58017"/>
        <note>ligand shared between dimeric partners</note>
    </ligand>
</feature>
<dbReference type="GO" id="GO:0044205">
    <property type="term" value="P:'de novo' UMP biosynthetic process"/>
    <property type="evidence" value="ECO:0007669"/>
    <property type="project" value="UniProtKB-UniRule"/>
</dbReference>
<dbReference type="CDD" id="cd06223">
    <property type="entry name" value="PRTases_typeI"/>
    <property type="match status" value="1"/>
</dbReference>
<dbReference type="Proteomes" id="UP000037755">
    <property type="component" value="Unassembled WGS sequence"/>
</dbReference>
<evidence type="ECO:0000256" key="6">
    <source>
        <dbReference type="HAMAP-Rule" id="MF_01208"/>
    </source>
</evidence>
<organism evidence="9 10">
    <name type="scientific">Flavobacterium akiainvivens</name>
    <dbReference type="NCBI Taxonomy" id="1202724"/>
    <lineage>
        <taxon>Bacteria</taxon>
        <taxon>Pseudomonadati</taxon>
        <taxon>Bacteroidota</taxon>
        <taxon>Flavobacteriia</taxon>
        <taxon>Flavobacteriales</taxon>
        <taxon>Flavobacteriaceae</taxon>
        <taxon>Flavobacterium</taxon>
    </lineage>
</organism>
<feature type="domain" description="Phosphoribosyltransferase" evidence="8">
    <location>
        <begin position="56"/>
        <end position="151"/>
    </location>
</feature>
<dbReference type="RefSeq" id="WP_054405755.1">
    <property type="nucleotide sequence ID" value="NZ_FOYA01000013.1"/>
</dbReference>
<dbReference type="Gene3D" id="3.40.50.2020">
    <property type="match status" value="1"/>
</dbReference>
<feature type="binding site" description="in other chain" evidence="6">
    <location>
        <begin position="126"/>
        <end position="134"/>
    </location>
    <ligand>
        <name>5-phospho-alpha-D-ribose 1-diphosphate</name>
        <dbReference type="ChEBI" id="CHEBI:58017"/>
        <note>ligand shared between dimeric partners</note>
    </ligand>
</feature>
<comment type="similarity">
    <text evidence="6">Belongs to the purine/pyrimidine phosphoribosyltransferase family. PyrE subfamily.</text>
</comment>
<dbReference type="InterPro" id="IPR029057">
    <property type="entry name" value="PRTase-like"/>
</dbReference>
<evidence type="ECO:0000256" key="1">
    <source>
        <dbReference type="ARBA" id="ARBA00004889"/>
    </source>
</evidence>
<evidence type="ECO:0000259" key="8">
    <source>
        <dbReference type="Pfam" id="PF00156"/>
    </source>
</evidence>
<sequence length="216" mass="24029">MIFNTDTAKKTAELLLQINAIKLNPKNPFTWASGWKSPIYCDNRITLSFPPIRNYIREEFSKHIEKEYGKPDVIAGVATGAIGIGMLVAEYMGLPFIYVRPEPKKHGRQNQVEGFLQKGQNVVVVEDLISTGGSSLLAVEALKAAGANVKGMVAIFTYGFDLSVENFKKANVTLHTLGNYDTLLEEAVAKQYITEKELETLKEWRTSPSTWGQETV</sequence>
<proteinExistence type="inferred from homology"/>
<comment type="caution">
    <text evidence="9">The sequence shown here is derived from an EMBL/GenBank/DDBJ whole genome shotgun (WGS) entry which is preliminary data.</text>
</comment>
<comment type="subunit">
    <text evidence="6">Homodimer.</text>
</comment>
<accession>A0A0M8M734</accession>
<dbReference type="STRING" id="1202724.AM493_00680"/>
<feature type="binding site" evidence="6">
    <location>
        <position position="106"/>
    </location>
    <ligand>
        <name>5-phospho-alpha-D-ribose 1-diphosphate</name>
        <dbReference type="ChEBI" id="CHEBI:58017"/>
        <note>ligand shared between dimeric partners</note>
    </ligand>
</feature>
<dbReference type="OrthoDB" id="9802134at2"/>
<dbReference type="UniPathway" id="UPA00070">
    <property type="reaction ID" value="UER00119"/>
</dbReference>
<dbReference type="NCBIfam" id="TIGR00336">
    <property type="entry name" value="pyrE"/>
    <property type="match status" value="1"/>
</dbReference>
<dbReference type="GO" id="GO:0000287">
    <property type="term" value="F:magnesium ion binding"/>
    <property type="evidence" value="ECO:0007669"/>
    <property type="project" value="UniProtKB-UniRule"/>
</dbReference>
<dbReference type="InterPro" id="IPR004467">
    <property type="entry name" value="Or_phspho_trans_dom"/>
</dbReference>
<evidence type="ECO:0000256" key="5">
    <source>
        <dbReference type="ARBA" id="ARBA00022975"/>
    </source>
</evidence>
<dbReference type="InterPro" id="IPR000836">
    <property type="entry name" value="PRTase_dom"/>
</dbReference>
<evidence type="ECO:0000256" key="3">
    <source>
        <dbReference type="ARBA" id="ARBA00022676"/>
    </source>
</evidence>
<dbReference type="AlphaFoldDB" id="A0A0M8M734"/>
<comment type="function">
    <text evidence="6">Catalyzes the transfer of a ribosyl phosphate group from 5-phosphoribose 1-diphosphate to orotate, leading to the formation of orotidine monophosphate (OMP).</text>
</comment>
<evidence type="ECO:0000313" key="10">
    <source>
        <dbReference type="Proteomes" id="UP000037755"/>
    </source>
</evidence>
<evidence type="ECO:0000256" key="7">
    <source>
        <dbReference type="SAM" id="Phobius"/>
    </source>
</evidence>
<keyword evidence="7" id="KW-0472">Membrane</keyword>
<dbReference type="PATRIC" id="fig|1202724.3.peg.132"/>
<evidence type="ECO:0000313" key="9">
    <source>
        <dbReference type="EMBL" id="KOS04723.1"/>
    </source>
</evidence>
<evidence type="ECO:0000256" key="2">
    <source>
        <dbReference type="ARBA" id="ARBA00011971"/>
    </source>
</evidence>
<dbReference type="Pfam" id="PF00156">
    <property type="entry name" value="Pribosyltran"/>
    <property type="match status" value="1"/>
</dbReference>
<reference evidence="9 10" key="1">
    <citation type="submission" date="2015-08" db="EMBL/GenBank/DDBJ databases">
        <title>Whole genome sequence of Flavobacterium akiainvivens IK-1T, from decaying Wikstroemia oahuensis, an endemic Hawaiian shrub.</title>
        <authorList>
            <person name="Wan X."/>
            <person name="Hou S."/>
            <person name="Saito J."/>
            <person name="Donachie S."/>
        </authorList>
    </citation>
    <scope>NUCLEOTIDE SEQUENCE [LARGE SCALE GENOMIC DNA]</scope>
    <source>
        <strain evidence="9 10">IK-1</strain>
    </source>
</reference>